<reference evidence="1" key="1">
    <citation type="submission" date="2022-08" db="UniProtKB">
        <authorList>
            <consortium name="EnsemblMetazoa"/>
        </authorList>
    </citation>
    <scope>IDENTIFICATION</scope>
    <source>
        <strain evidence="1">EBRO</strain>
    </source>
</reference>
<name>A0A182JHK0_ANOAO</name>
<dbReference type="AlphaFoldDB" id="A0A182JHK0"/>
<dbReference type="VEuPathDB" id="VectorBase:AATE018232"/>
<sequence>MDQSCSTYPITLPGGAVTSIVCRQHGNQQELQRSGRLKCSTSFWNVSMIFMSNARAAPQHMRLQQPVSSAAQYTFWPSVFLIVYLFAVSKPVKASSSSTFWCTSSWSMALLMFKLRPAA</sequence>
<protein>
    <submittedName>
        <fullName evidence="1">Uncharacterized protein</fullName>
    </submittedName>
</protein>
<proteinExistence type="predicted"/>
<dbReference type="EnsemblMetazoa" id="AATE018232-RA">
    <property type="protein sequence ID" value="AATE018232-PA.1"/>
    <property type="gene ID" value="AATE018232"/>
</dbReference>
<evidence type="ECO:0000313" key="1">
    <source>
        <dbReference type="EnsemblMetazoa" id="AATE018232-PA.1"/>
    </source>
</evidence>
<accession>A0A182JHK0</accession>
<organism evidence="1">
    <name type="scientific">Anopheles atroparvus</name>
    <name type="common">European mosquito</name>
    <dbReference type="NCBI Taxonomy" id="41427"/>
    <lineage>
        <taxon>Eukaryota</taxon>
        <taxon>Metazoa</taxon>
        <taxon>Ecdysozoa</taxon>
        <taxon>Arthropoda</taxon>
        <taxon>Hexapoda</taxon>
        <taxon>Insecta</taxon>
        <taxon>Pterygota</taxon>
        <taxon>Neoptera</taxon>
        <taxon>Endopterygota</taxon>
        <taxon>Diptera</taxon>
        <taxon>Nematocera</taxon>
        <taxon>Culicoidea</taxon>
        <taxon>Culicidae</taxon>
        <taxon>Anophelinae</taxon>
        <taxon>Anopheles</taxon>
    </lineage>
</organism>